<organism evidence="2 3">
    <name type="scientific">Rathayibacter festucae DSM 15932</name>
    <dbReference type="NCBI Taxonomy" id="1328866"/>
    <lineage>
        <taxon>Bacteria</taxon>
        <taxon>Bacillati</taxon>
        <taxon>Actinomycetota</taxon>
        <taxon>Actinomycetes</taxon>
        <taxon>Micrococcales</taxon>
        <taxon>Microbacteriaceae</taxon>
        <taxon>Rathayibacter</taxon>
    </lineage>
</organism>
<protein>
    <recommendedName>
        <fullName evidence="1">MobA-like NTP transferase domain-containing protein</fullName>
    </recommendedName>
</protein>
<dbReference type="InterPro" id="IPR025877">
    <property type="entry name" value="MobA-like_NTP_Trfase"/>
</dbReference>
<evidence type="ECO:0000259" key="1">
    <source>
        <dbReference type="Pfam" id="PF12804"/>
    </source>
</evidence>
<dbReference type="PANTHER" id="PTHR43777">
    <property type="entry name" value="MOLYBDENUM COFACTOR CYTIDYLYLTRANSFERASE"/>
    <property type="match status" value="1"/>
</dbReference>
<dbReference type="KEGG" id="rfs:C1I64_04415"/>
<accession>A0A3Q9UPU9</accession>
<dbReference type="Pfam" id="PF12804">
    <property type="entry name" value="NTP_transf_3"/>
    <property type="match status" value="1"/>
</dbReference>
<name>A0A3Q9UPU9_9MICO</name>
<feature type="domain" description="MobA-like NTP transferase" evidence="1">
    <location>
        <begin position="5"/>
        <end position="164"/>
    </location>
</feature>
<evidence type="ECO:0000313" key="2">
    <source>
        <dbReference type="EMBL" id="AZZ51357.1"/>
    </source>
</evidence>
<dbReference type="PANTHER" id="PTHR43777:SF1">
    <property type="entry name" value="MOLYBDENUM COFACTOR CYTIDYLYLTRANSFERASE"/>
    <property type="match status" value="1"/>
</dbReference>
<gene>
    <name evidence="2" type="ORF">C1I64_04415</name>
</gene>
<dbReference type="InterPro" id="IPR029044">
    <property type="entry name" value="Nucleotide-diphossugar_trans"/>
</dbReference>
<dbReference type="Gene3D" id="3.90.550.10">
    <property type="entry name" value="Spore Coat Polysaccharide Biosynthesis Protein SpsA, Chain A"/>
    <property type="match status" value="1"/>
</dbReference>
<dbReference type="EMBL" id="CP028137">
    <property type="protein sequence ID" value="AZZ51357.1"/>
    <property type="molecule type" value="Genomic_DNA"/>
</dbReference>
<dbReference type="GO" id="GO:0016779">
    <property type="term" value="F:nucleotidyltransferase activity"/>
    <property type="evidence" value="ECO:0007669"/>
    <property type="project" value="UniProtKB-ARBA"/>
</dbReference>
<dbReference type="AlphaFoldDB" id="A0A3Q9UPU9"/>
<dbReference type="SUPFAM" id="SSF53448">
    <property type="entry name" value="Nucleotide-diphospho-sugar transferases"/>
    <property type="match status" value="1"/>
</dbReference>
<reference evidence="2 3" key="1">
    <citation type="submission" date="2018-03" db="EMBL/GenBank/DDBJ databases">
        <title>Bacteriophage NCPPB3778 and a type I-E CRISPR drive the evolution of the US Biological Select Agent, Rathayibacter toxicus.</title>
        <authorList>
            <person name="Davis E.W.II."/>
            <person name="Tabima J.F."/>
            <person name="Weisberg A.J."/>
            <person name="Dantas Lopes L."/>
            <person name="Wiseman M.S."/>
            <person name="Wiseman M.S."/>
            <person name="Pupko T."/>
            <person name="Belcher M.S."/>
            <person name="Sechler A.J."/>
            <person name="Tancos M.A."/>
            <person name="Schroeder B.K."/>
            <person name="Murray T.D."/>
            <person name="Luster D.G."/>
            <person name="Schneider W.L."/>
            <person name="Rogers E."/>
            <person name="Andreote F.D."/>
            <person name="Grunwald N.J."/>
            <person name="Putnam M.L."/>
            <person name="Chang J.H."/>
        </authorList>
    </citation>
    <scope>NUCLEOTIDE SEQUENCE [LARGE SCALE GENOMIC DNA]</scope>
    <source>
        <strain evidence="2 3">DSM 15932</strain>
    </source>
</reference>
<dbReference type="Proteomes" id="UP000285317">
    <property type="component" value="Chromosome"/>
</dbReference>
<dbReference type="RefSeq" id="WP_127886319.1">
    <property type="nucleotide sequence ID" value="NZ_CP028137.1"/>
</dbReference>
<evidence type="ECO:0000313" key="3">
    <source>
        <dbReference type="Proteomes" id="UP000285317"/>
    </source>
</evidence>
<proteinExistence type="predicted"/>
<sequence length="183" mass="18432">MDVVGVVLAAGAGRRAGGPKALRVDAEGVSWVERAVARLGAAGCGSVLVVLGAGAEEARPLVPERAGVVVAEDWAEGLSASLRTGLRAAHGDAALVTLVDLPDEPAAVGERVLRDSPVGPAVLARATYRGRPGHPVLLGSAHWRPLAATLTGDSGARDYLARHGAVALECGDLFSGADRDGPG</sequence>